<reference evidence="2" key="1">
    <citation type="submission" date="2022-01" db="EMBL/GenBank/DDBJ databases">
        <title>VMRC isolate genome collection.</title>
        <authorList>
            <person name="France M."/>
            <person name="Rutt L."/>
            <person name="Humphrys M."/>
            <person name="Ravel J."/>
        </authorList>
    </citation>
    <scope>NUCLEOTIDE SEQUENCE</scope>
    <source>
        <strain evidence="2">C0127B5</strain>
    </source>
</reference>
<dbReference type="RefSeq" id="WP_269255554.1">
    <property type="nucleotide sequence ID" value="NZ_JAKHKO010000001.1"/>
</dbReference>
<gene>
    <name evidence="2" type="ORF">L2422_01225</name>
</gene>
<accession>A0AAP3M368</accession>
<dbReference type="Proteomes" id="UP001213015">
    <property type="component" value="Unassembled WGS sequence"/>
</dbReference>
<dbReference type="AlphaFoldDB" id="A0AAP3M368"/>
<evidence type="ECO:0000256" key="1">
    <source>
        <dbReference type="SAM" id="MobiDB-lite"/>
    </source>
</evidence>
<evidence type="ECO:0000313" key="2">
    <source>
        <dbReference type="EMBL" id="MCZ3844146.1"/>
    </source>
</evidence>
<feature type="region of interest" description="Disordered" evidence="1">
    <location>
        <begin position="1"/>
        <end position="29"/>
    </location>
</feature>
<name>A0AAP3M368_9LACO</name>
<comment type="caution">
    <text evidence="2">The sequence shown here is derived from an EMBL/GenBank/DDBJ whole genome shotgun (WGS) entry which is preliminary data.</text>
</comment>
<proteinExistence type="predicted"/>
<evidence type="ECO:0000313" key="3">
    <source>
        <dbReference type="Proteomes" id="UP001213015"/>
    </source>
</evidence>
<organism evidence="2 3">
    <name type="scientific">Lactobacillus mulieris</name>
    <dbReference type="NCBI Taxonomy" id="2508708"/>
    <lineage>
        <taxon>Bacteria</taxon>
        <taxon>Bacillati</taxon>
        <taxon>Bacillota</taxon>
        <taxon>Bacilli</taxon>
        <taxon>Lactobacillales</taxon>
        <taxon>Lactobacillaceae</taxon>
        <taxon>Lactobacillus</taxon>
    </lineage>
</organism>
<dbReference type="EMBL" id="JAKHLF010000001">
    <property type="protein sequence ID" value="MCZ3844146.1"/>
    <property type="molecule type" value="Genomic_DNA"/>
</dbReference>
<protein>
    <submittedName>
        <fullName evidence="2">Uncharacterized protein</fullName>
    </submittedName>
</protein>
<feature type="compositionally biased region" description="Basic and acidic residues" evidence="1">
    <location>
        <begin position="15"/>
        <end position="27"/>
    </location>
</feature>
<sequence length="72" mass="8310">MALSNAERSKRYRERLKQKAAEGDAHASKMVAKNKNAQLFRNAKSYAKNHATLEEIAILKKILDERKKKLKK</sequence>